<protein>
    <submittedName>
        <fullName evidence="1">Unannotated protein</fullName>
    </submittedName>
</protein>
<gene>
    <name evidence="1" type="ORF">UFOPK4080_00050</name>
</gene>
<accession>A0A6J5YH29</accession>
<sequence>MAMSTLYKHFKDKDELVSTVLLEKFMDWEVKATEKCAGLTDPLEKLVFPMRMFVRIPQTHPSQAKILLSHLSFMASIIPLLQAQLIEHLKELTKGKLLTPTDSVAAAKNIQGILLFSVVNQLTTPKSTVAEADMAIRTALSMLGLSDAKAKKLTEARLPN</sequence>
<organism evidence="1">
    <name type="scientific">freshwater metagenome</name>
    <dbReference type="NCBI Taxonomy" id="449393"/>
    <lineage>
        <taxon>unclassified sequences</taxon>
        <taxon>metagenomes</taxon>
        <taxon>ecological metagenomes</taxon>
    </lineage>
</organism>
<reference evidence="1" key="1">
    <citation type="submission" date="2020-05" db="EMBL/GenBank/DDBJ databases">
        <authorList>
            <person name="Chiriac C."/>
            <person name="Salcher M."/>
            <person name="Ghai R."/>
            <person name="Kavagutti S V."/>
        </authorList>
    </citation>
    <scope>NUCLEOTIDE SEQUENCE</scope>
</reference>
<evidence type="ECO:0000313" key="1">
    <source>
        <dbReference type="EMBL" id="CAB4329631.1"/>
    </source>
</evidence>
<dbReference type="EMBL" id="CAESAG010000002">
    <property type="protein sequence ID" value="CAB4329631.1"/>
    <property type="molecule type" value="Genomic_DNA"/>
</dbReference>
<name>A0A6J5YH29_9ZZZZ</name>
<proteinExistence type="predicted"/>
<dbReference type="AlphaFoldDB" id="A0A6J5YH29"/>
<dbReference type="Gene3D" id="1.10.357.10">
    <property type="entry name" value="Tetracycline Repressor, domain 2"/>
    <property type="match status" value="1"/>
</dbReference>